<name>A0A6F8ZCY3_9FIRM</name>
<gene>
    <name evidence="1" type="ORF">R50_0099</name>
</gene>
<evidence type="ECO:0000313" key="1">
    <source>
        <dbReference type="EMBL" id="CAB1127605.1"/>
    </source>
</evidence>
<protein>
    <submittedName>
        <fullName evidence="1">Uncharacterized protein</fullName>
    </submittedName>
</protein>
<dbReference type="EMBL" id="LR778114">
    <property type="protein sequence ID" value="CAB1127605.1"/>
    <property type="molecule type" value="Genomic_DNA"/>
</dbReference>
<proteinExistence type="predicted"/>
<dbReference type="KEGG" id="hfv:R50_0099"/>
<keyword evidence="2" id="KW-1185">Reference proteome</keyword>
<reference evidence="1 2" key="1">
    <citation type="submission" date="2020-02" db="EMBL/GenBank/DDBJ databases">
        <authorList>
            <person name="Hogendoorn C."/>
        </authorList>
    </citation>
    <scope>NUCLEOTIDE SEQUENCE [LARGE SCALE GENOMIC DNA]</scope>
    <source>
        <strain evidence="1">R501</strain>
    </source>
</reference>
<evidence type="ECO:0000313" key="2">
    <source>
        <dbReference type="Proteomes" id="UP000503399"/>
    </source>
</evidence>
<organism evidence="1 2">
    <name type="scientific">Candidatus Hydrogenisulfobacillus filiaventi</name>
    <dbReference type="NCBI Taxonomy" id="2707344"/>
    <lineage>
        <taxon>Bacteria</taxon>
        <taxon>Bacillati</taxon>
        <taxon>Bacillota</taxon>
        <taxon>Clostridia</taxon>
        <taxon>Eubacteriales</taxon>
        <taxon>Clostridiales Family XVII. Incertae Sedis</taxon>
        <taxon>Candidatus Hydrogenisulfobacillus</taxon>
    </lineage>
</organism>
<accession>A0A6F8ZCY3</accession>
<dbReference type="Proteomes" id="UP000503399">
    <property type="component" value="Chromosome"/>
</dbReference>
<sequence>MIRPRNLRKALRAPLTQPQFMLRQVDPLIPVPAVLAEQNASGDPSLRGT</sequence>
<dbReference type="AlphaFoldDB" id="A0A6F8ZCY3"/>